<name>A0A811U2B3_CERCA</name>
<evidence type="ECO:0000313" key="2">
    <source>
        <dbReference type="Proteomes" id="UP000606786"/>
    </source>
</evidence>
<proteinExistence type="predicted"/>
<dbReference type="AlphaFoldDB" id="A0A811U2B3"/>
<dbReference type="OrthoDB" id="442680at2759"/>
<comment type="caution">
    <text evidence="1">The sequence shown here is derived from an EMBL/GenBank/DDBJ whole genome shotgun (WGS) entry which is preliminary data.</text>
</comment>
<evidence type="ECO:0000313" key="1">
    <source>
        <dbReference type="EMBL" id="CAD6991405.1"/>
    </source>
</evidence>
<gene>
    <name evidence="1" type="ORF">CCAP1982_LOCUS332</name>
</gene>
<sequence length="129" mass="14379">MSQNQSYFWQTTKHNVFLKRSARLQMLLALMAVLTFSTICQAEVARREVDENVATLSAPSAFPDDKQYAKDAINVNAGNELNENDATNEPKTNTGFIDAFSASISVILFTELGDKTFSLLPLWRCAIRA</sequence>
<dbReference type="EMBL" id="CAJHJT010000001">
    <property type="protein sequence ID" value="CAD6991405.1"/>
    <property type="molecule type" value="Genomic_DNA"/>
</dbReference>
<dbReference type="Proteomes" id="UP000606786">
    <property type="component" value="Unassembled WGS sequence"/>
</dbReference>
<accession>A0A811U2B3</accession>
<organism evidence="1 2">
    <name type="scientific">Ceratitis capitata</name>
    <name type="common">Mediterranean fruit fly</name>
    <name type="synonym">Tephritis capitata</name>
    <dbReference type="NCBI Taxonomy" id="7213"/>
    <lineage>
        <taxon>Eukaryota</taxon>
        <taxon>Metazoa</taxon>
        <taxon>Ecdysozoa</taxon>
        <taxon>Arthropoda</taxon>
        <taxon>Hexapoda</taxon>
        <taxon>Insecta</taxon>
        <taxon>Pterygota</taxon>
        <taxon>Neoptera</taxon>
        <taxon>Endopterygota</taxon>
        <taxon>Diptera</taxon>
        <taxon>Brachycera</taxon>
        <taxon>Muscomorpha</taxon>
        <taxon>Tephritoidea</taxon>
        <taxon>Tephritidae</taxon>
        <taxon>Ceratitis</taxon>
        <taxon>Ceratitis</taxon>
    </lineage>
</organism>
<reference evidence="1" key="1">
    <citation type="submission" date="2020-11" db="EMBL/GenBank/DDBJ databases">
        <authorList>
            <person name="Whitehead M."/>
        </authorList>
    </citation>
    <scope>NUCLEOTIDE SEQUENCE</scope>
    <source>
        <strain evidence="1">EGII</strain>
    </source>
</reference>
<protein>
    <submittedName>
        <fullName evidence="1">(Mediterranean fruit fly) hypothetical protein</fullName>
    </submittedName>
</protein>
<keyword evidence="2" id="KW-1185">Reference proteome</keyword>